<proteinExistence type="predicted"/>
<comment type="caution">
    <text evidence="2">The sequence shown here is derived from an EMBL/GenBank/DDBJ whole genome shotgun (WGS) entry which is preliminary data.</text>
</comment>
<name>A0A261XX86_9FUNG</name>
<keyword evidence="1" id="KW-0732">Signal</keyword>
<dbReference type="Proteomes" id="UP000242875">
    <property type="component" value="Unassembled WGS sequence"/>
</dbReference>
<feature type="chain" id="PRO_5012627814" evidence="1">
    <location>
        <begin position="16"/>
        <end position="158"/>
    </location>
</feature>
<feature type="signal peptide" evidence="1">
    <location>
        <begin position="1"/>
        <end position="15"/>
    </location>
</feature>
<dbReference type="AlphaFoldDB" id="A0A261XX86"/>
<gene>
    <name evidence="2" type="ORF">BZG36_03145</name>
</gene>
<reference evidence="2 3" key="1">
    <citation type="journal article" date="2017" name="Mycologia">
        <title>Bifiguratus adelaidae, gen. et sp. nov., a new member of Mucoromycotina in endophytic and soil-dwelling habitats.</title>
        <authorList>
            <person name="Torres-Cruz T.J."/>
            <person name="Billingsley Tobias T.L."/>
            <person name="Almatruk M."/>
            <person name="Hesse C."/>
            <person name="Kuske C.R."/>
            <person name="Desiro A."/>
            <person name="Benucci G.M."/>
            <person name="Bonito G."/>
            <person name="Stajich J.E."/>
            <person name="Dunlap C."/>
            <person name="Arnold A.E."/>
            <person name="Porras-Alfaro A."/>
        </authorList>
    </citation>
    <scope>NUCLEOTIDE SEQUENCE [LARGE SCALE GENOMIC DNA]</scope>
    <source>
        <strain evidence="2 3">AZ0501</strain>
    </source>
</reference>
<sequence length="158" mass="16875">MRILLLLILLPLALAQNLSDASITSPQAGSFYQPGQTVNIAYNLSNINAIQKVTLAFWNNAPTSSSTTNAGYYQDSIDNSASIDTSSQESWTIPSNIANGQYWIVLSVTYRSSGTPTLVTAQPINVGGVSALSRASRGVVKTLIGRMMLLLVALLLLQ</sequence>
<organism evidence="2 3">
    <name type="scientific">Bifiguratus adelaidae</name>
    <dbReference type="NCBI Taxonomy" id="1938954"/>
    <lineage>
        <taxon>Eukaryota</taxon>
        <taxon>Fungi</taxon>
        <taxon>Fungi incertae sedis</taxon>
        <taxon>Mucoromycota</taxon>
        <taxon>Mucoromycotina</taxon>
        <taxon>Endogonomycetes</taxon>
        <taxon>Endogonales</taxon>
        <taxon>Endogonales incertae sedis</taxon>
        <taxon>Bifiguratus</taxon>
    </lineage>
</organism>
<dbReference type="EMBL" id="MVBO01000112">
    <property type="protein sequence ID" value="OZJ02983.1"/>
    <property type="molecule type" value="Genomic_DNA"/>
</dbReference>
<evidence type="ECO:0000313" key="3">
    <source>
        <dbReference type="Proteomes" id="UP000242875"/>
    </source>
</evidence>
<accession>A0A261XX86</accession>
<keyword evidence="3" id="KW-1185">Reference proteome</keyword>
<protein>
    <submittedName>
        <fullName evidence="2">Uncharacterized protein</fullName>
    </submittedName>
</protein>
<evidence type="ECO:0000256" key="1">
    <source>
        <dbReference type="SAM" id="SignalP"/>
    </source>
</evidence>
<evidence type="ECO:0000313" key="2">
    <source>
        <dbReference type="EMBL" id="OZJ02983.1"/>
    </source>
</evidence>